<proteinExistence type="predicted"/>
<name>A0A5B7K2G8_PORTR</name>
<evidence type="ECO:0000313" key="2">
    <source>
        <dbReference type="Proteomes" id="UP000324222"/>
    </source>
</evidence>
<keyword evidence="2" id="KW-1185">Reference proteome</keyword>
<protein>
    <submittedName>
        <fullName evidence="1">Uncharacterized protein</fullName>
    </submittedName>
</protein>
<dbReference type="Proteomes" id="UP000324222">
    <property type="component" value="Unassembled WGS sequence"/>
</dbReference>
<sequence>MGVSMRRSGWRATGGSGRRKCLSLLTCPRCSVPSTPCLQVRSEVKGMD</sequence>
<gene>
    <name evidence="1" type="ORF">E2C01_096608</name>
</gene>
<evidence type="ECO:0000313" key="1">
    <source>
        <dbReference type="EMBL" id="MPD01096.1"/>
    </source>
</evidence>
<dbReference type="EMBL" id="VSRR010125737">
    <property type="protein sequence ID" value="MPD01096.1"/>
    <property type="molecule type" value="Genomic_DNA"/>
</dbReference>
<comment type="caution">
    <text evidence="1">The sequence shown here is derived from an EMBL/GenBank/DDBJ whole genome shotgun (WGS) entry which is preliminary data.</text>
</comment>
<reference evidence="1 2" key="1">
    <citation type="submission" date="2019-05" db="EMBL/GenBank/DDBJ databases">
        <title>Another draft genome of Portunus trituberculatus and its Hox gene families provides insights of decapod evolution.</title>
        <authorList>
            <person name="Jeong J.-H."/>
            <person name="Song I."/>
            <person name="Kim S."/>
            <person name="Choi T."/>
            <person name="Kim D."/>
            <person name="Ryu S."/>
            <person name="Kim W."/>
        </authorList>
    </citation>
    <scope>NUCLEOTIDE SEQUENCE [LARGE SCALE GENOMIC DNA]</scope>
    <source>
        <tissue evidence="1">Muscle</tissue>
    </source>
</reference>
<dbReference type="AlphaFoldDB" id="A0A5B7K2G8"/>
<organism evidence="1 2">
    <name type="scientific">Portunus trituberculatus</name>
    <name type="common">Swimming crab</name>
    <name type="synonym">Neptunus trituberculatus</name>
    <dbReference type="NCBI Taxonomy" id="210409"/>
    <lineage>
        <taxon>Eukaryota</taxon>
        <taxon>Metazoa</taxon>
        <taxon>Ecdysozoa</taxon>
        <taxon>Arthropoda</taxon>
        <taxon>Crustacea</taxon>
        <taxon>Multicrustacea</taxon>
        <taxon>Malacostraca</taxon>
        <taxon>Eumalacostraca</taxon>
        <taxon>Eucarida</taxon>
        <taxon>Decapoda</taxon>
        <taxon>Pleocyemata</taxon>
        <taxon>Brachyura</taxon>
        <taxon>Eubrachyura</taxon>
        <taxon>Portunoidea</taxon>
        <taxon>Portunidae</taxon>
        <taxon>Portuninae</taxon>
        <taxon>Portunus</taxon>
    </lineage>
</organism>
<accession>A0A5B7K2G8</accession>